<reference evidence="4" key="1">
    <citation type="submission" date="2020-10" db="EMBL/GenBank/DDBJ databases">
        <title>Diversity and distribution of actinomycetes associated with coral in the coast of Hainan.</title>
        <authorList>
            <person name="Li F."/>
        </authorList>
    </citation>
    <scope>NUCLEOTIDE SEQUENCE</scope>
    <source>
        <strain evidence="4">HNM0983</strain>
    </source>
</reference>
<evidence type="ECO:0000256" key="1">
    <source>
        <dbReference type="ARBA" id="ARBA00022729"/>
    </source>
</evidence>
<gene>
    <name evidence="4" type="ORF">IQ251_16240</name>
</gene>
<evidence type="ECO:0000313" key="4">
    <source>
        <dbReference type="EMBL" id="MBE9376001.1"/>
    </source>
</evidence>
<feature type="chain" id="PRO_5038930094" evidence="3">
    <location>
        <begin position="20"/>
        <end position="203"/>
    </location>
</feature>
<proteinExistence type="predicted"/>
<keyword evidence="1 3" id="KW-0732">Signal</keyword>
<feature type="region of interest" description="Disordered" evidence="2">
    <location>
        <begin position="182"/>
        <end position="203"/>
    </location>
</feature>
<feature type="compositionally biased region" description="Basic and acidic residues" evidence="2">
    <location>
        <begin position="182"/>
        <end position="194"/>
    </location>
</feature>
<accession>A0A929BDE2</accession>
<dbReference type="AlphaFoldDB" id="A0A929BDE2"/>
<dbReference type="InterPro" id="IPR028994">
    <property type="entry name" value="Integrin_alpha_N"/>
</dbReference>
<dbReference type="SUPFAM" id="SSF69318">
    <property type="entry name" value="Integrin alpha N-terminal domain"/>
    <property type="match status" value="1"/>
</dbReference>
<sequence length="203" mass="20643">MVGLTAAALALATAAPAAAQQPAVHADLDGDGRPDAVSLVQVSESTMLLRAGMAEEVLDVEVPGNARGTPPVPVDVNGDGRAEVLVPESVGANTITRTAWAHSPEHGLVPLRGADDELWRLPEGGGAGAVSTYGCTGRGAGAVLDAVSAARNEQGTFDGGLRTYRVAAGAVHLLREVPIRGADREDEVFGRDPAECAPAPNQS</sequence>
<name>A0A929BDE2_9PSEU</name>
<protein>
    <submittedName>
        <fullName evidence="4">VCBS repeat-containing protein</fullName>
    </submittedName>
</protein>
<dbReference type="InterPro" id="IPR013517">
    <property type="entry name" value="FG-GAP"/>
</dbReference>
<dbReference type="EMBL" id="JADEYC010000030">
    <property type="protein sequence ID" value="MBE9376001.1"/>
    <property type="molecule type" value="Genomic_DNA"/>
</dbReference>
<evidence type="ECO:0000256" key="2">
    <source>
        <dbReference type="SAM" id="MobiDB-lite"/>
    </source>
</evidence>
<feature type="signal peptide" evidence="3">
    <location>
        <begin position="1"/>
        <end position="19"/>
    </location>
</feature>
<organism evidence="4 5">
    <name type="scientific">Saccharopolyspora montiporae</name>
    <dbReference type="NCBI Taxonomy" id="2781240"/>
    <lineage>
        <taxon>Bacteria</taxon>
        <taxon>Bacillati</taxon>
        <taxon>Actinomycetota</taxon>
        <taxon>Actinomycetes</taxon>
        <taxon>Pseudonocardiales</taxon>
        <taxon>Pseudonocardiaceae</taxon>
        <taxon>Saccharopolyspora</taxon>
    </lineage>
</organism>
<comment type="caution">
    <text evidence="4">The sequence shown here is derived from an EMBL/GenBank/DDBJ whole genome shotgun (WGS) entry which is preliminary data.</text>
</comment>
<evidence type="ECO:0000256" key="3">
    <source>
        <dbReference type="SAM" id="SignalP"/>
    </source>
</evidence>
<keyword evidence="5" id="KW-1185">Reference proteome</keyword>
<evidence type="ECO:0000313" key="5">
    <source>
        <dbReference type="Proteomes" id="UP000598360"/>
    </source>
</evidence>
<dbReference type="Proteomes" id="UP000598360">
    <property type="component" value="Unassembled WGS sequence"/>
</dbReference>
<dbReference type="Pfam" id="PF13517">
    <property type="entry name" value="FG-GAP_3"/>
    <property type="match status" value="1"/>
</dbReference>